<evidence type="ECO:0000313" key="9">
    <source>
        <dbReference type="Proteomes" id="UP000051639"/>
    </source>
</evidence>
<reference evidence="8 9" key="1">
    <citation type="journal article" date="2015" name="Genome Announc.">
        <title>Expanding the biotechnology potential of lactobacilli through comparative genomics of 213 strains and associated genera.</title>
        <authorList>
            <person name="Sun Z."/>
            <person name="Harris H.M."/>
            <person name="McCann A."/>
            <person name="Guo C."/>
            <person name="Argimon S."/>
            <person name="Zhang W."/>
            <person name="Yang X."/>
            <person name="Jeffery I.B."/>
            <person name="Cooney J.C."/>
            <person name="Kagawa T.F."/>
            <person name="Liu W."/>
            <person name="Song Y."/>
            <person name="Salvetti E."/>
            <person name="Wrobel A."/>
            <person name="Rasinkangas P."/>
            <person name="Parkhill J."/>
            <person name="Rea M.C."/>
            <person name="O'Sullivan O."/>
            <person name="Ritari J."/>
            <person name="Douillard F.P."/>
            <person name="Paul Ross R."/>
            <person name="Yang R."/>
            <person name="Briner A.E."/>
            <person name="Felis G.E."/>
            <person name="de Vos W.M."/>
            <person name="Barrangou R."/>
            <person name="Klaenhammer T.R."/>
            <person name="Caufield P.W."/>
            <person name="Cui Y."/>
            <person name="Zhang H."/>
            <person name="O'Toole P.W."/>
        </authorList>
    </citation>
    <scope>NUCLEOTIDE SEQUENCE [LARGE SCALE GENOMIC DNA]</scope>
    <source>
        <strain evidence="8 9">DSM 14792</strain>
    </source>
</reference>
<keyword evidence="5" id="KW-0680">Restriction system</keyword>
<dbReference type="PATRIC" id="fig|148604.4.peg.315"/>
<dbReference type="InterPro" id="IPR003356">
    <property type="entry name" value="DNA_methylase_A-5"/>
</dbReference>
<comment type="caution">
    <text evidence="8">The sequence shown here is derived from an EMBL/GenBank/DDBJ whole genome shotgun (WGS) entry which is preliminary data.</text>
</comment>
<dbReference type="PANTHER" id="PTHR42933:SF3">
    <property type="entry name" value="TYPE I RESTRICTION ENZYME MJAVIII METHYLASE SUBUNIT"/>
    <property type="match status" value="1"/>
</dbReference>
<gene>
    <name evidence="8" type="ORF">IV41_GL000310</name>
</gene>
<evidence type="ECO:0000256" key="4">
    <source>
        <dbReference type="ARBA" id="ARBA00022691"/>
    </source>
</evidence>
<evidence type="ECO:0000259" key="7">
    <source>
        <dbReference type="Pfam" id="PF02384"/>
    </source>
</evidence>
<keyword evidence="3" id="KW-0808">Transferase</keyword>
<dbReference type="InterPro" id="IPR051537">
    <property type="entry name" value="DNA_Adenine_Mtase"/>
</dbReference>
<dbReference type="AlphaFoldDB" id="A0A0R2H4N1"/>
<dbReference type="Gene3D" id="3.40.50.150">
    <property type="entry name" value="Vaccinia Virus protein VP39"/>
    <property type="match status" value="1"/>
</dbReference>
<accession>A0A0R2H4N1</accession>
<organism evidence="8 9">
    <name type="scientific">Limosilactobacillus ingluviei</name>
    <dbReference type="NCBI Taxonomy" id="148604"/>
    <lineage>
        <taxon>Bacteria</taxon>
        <taxon>Bacillati</taxon>
        <taxon>Bacillota</taxon>
        <taxon>Bacilli</taxon>
        <taxon>Lactobacillales</taxon>
        <taxon>Lactobacillaceae</taxon>
        <taxon>Limosilactobacillus</taxon>
    </lineage>
</organism>
<keyword evidence="4" id="KW-0949">S-adenosyl-L-methionine</keyword>
<dbReference type="SMR" id="A0A0R2H4N1"/>
<evidence type="ECO:0000256" key="5">
    <source>
        <dbReference type="ARBA" id="ARBA00022747"/>
    </source>
</evidence>
<dbReference type="SUPFAM" id="SSF53335">
    <property type="entry name" value="S-adenosyl-L-methionine-dependent methyltransferases"/>
    <property type="match status" value="1"/>
</dbReference>
<feature type="domain" description="DNA methylase adenine-specific" evidence="7">
    <location>
        <begin position="158"/>
        <end position="421"/>
    </location>
</feature>
<comment type="catalytic activity">
    <reaction evidence="6">
        <text>a 2'-deoxyadenosine in DNA + S-adenosyl-L-methionine = an N(6)-methyl-2'-deoxyadenosine in DNA + S-adenosyl-L-homocysteine + H(+)</text>
        <dbReference type="Rhea" id="RHEA:15197"/>
        <dbReference type="Rhea" id="RHEA-COMP:12418"/>
        <dbReference type="Rhea" id="RHEA-COMP:12419"/>
        <dbReference type="ChEBI" id="CHEBI:15378"/>
        <dbReference type="ChEBI" id="CHEBI:57856"/>
        <dbReference type="ChEBI" id="CHEBI:59789"/>
        <dbReference type="ChEBI" id="CHEBI:90615"/>
        <dbReference type="ChEBI" id="CHEBI:90616"/>
        <dbReference type="EC" id="2.1.1.72"/>
    </reaction>
</comment>
<dbReference type="PANTHER" id="PTHR42933">
    <property type="entry name" value="SLR6095 PROTEIN"/>
    <property type="match status" value="1"/>
</dbReference>
<proteinExistence type="predicted"/>
<evidence type="ECO:0000256" key="1">
    <source>
        <dbReference type="ARBA" id="ARBA00011900"/>
    </source>
</evidence>
<evidence type="ECO:0000256" key="6">
    <source>
        <dbReference type="ARBA" id="ARBA00047942"/>
    </source>
</evidence>
<dbReference type="GO" id="GO:0032259">
    <property type="term" value="P:methylation"/>
    <property type="evidence" value="ECO:0007669"/>
    <property type="project" value="UniProtKB-KW"/>
</dbReference>
<evidence type="ECO:0000256" key="2">
    <source>
        <dbReference type="ARBA" id="ARBA00022603"/>
    </source>
</evidence>
<dbReference type="GO" id="GO:0008170">
    <property type="term" value="F:N-methyltransferase activity"/>
    <property type="evidence" value="ECO:0007669"/>
    <property type="project" value="InterPro"/>
</dbReference>
<evidence type="ECO:0000256" key="3">
    <source>
        <dbReference type="ARBA" id="ARBA00022679"/>
    </source>
</evidence>
<keyword evidence="9" id="KW-1185">Reference proteome</keyword>
<protein>
    <recommendedName>
        <fullName evidence="1">site-specific DNA-methyltransferase (adenine-specific)</fullName>
        <ecNumber evidence="1">2.1.1.72</ecNumber>
    </recommendedName>
</protein>
<dbReference type="GO" id="GO:0009007">
    <property type="term" value="F:site-specific DNA-methyltransferase (adenine-specific) activity"/>
    <property type="evidence" value="ECO:0007669"/>
    <property type="project" value="UniProtKB-EC"/>
</dbReference>
<dbReference type="GO" id="GO:0003677">
    <property type="term" value="F:DNA binding"/>
    <property type="evidence" value="ECO:0007669"/>
    <property type="project" value="InterPro"/>
</dbReference>
<evidence type="ECO:0000313" key="8">
    <source>
        <dbReference type="EMBL" id="KRN44500.1"/>
    </source>
</evidence>
<dbReference type="InterPro" id="IPR029063">
    <property type="entry name" value="SAM-dependent_MTases_sf"/>
</dbReference>
<dbReference type="EC" id="2.1.1.72" evidence="1"/>
<name>A0A0R2H4N1_9LACO</name>
<keyword evidence="2" id="KW-0489">Methyltransferase</keyword>
<dbReference type="GO" id="GO:0009307">
    <property type="term" value="P:DNA restriction-modification system"/>
    <property type="evidence" value="ECO:0007669"/>
    <property type="project" value="UniProtKB-KW"/>
</dbReference>
<dbReference type="Pfam" id="PF02384">
    <property type="entry name" value="N6_Mtase"/>
    <property type="match status" value="1"/>
</dbReference>
<dbReference type="EMBL" id="JQBA01000013">
    <property type="protein sequence ID" value="KRN44500.1"/>
    <property type="molecule type" value="Genomic_DNA"/>
</dbReference>
<sequence>MEIRYLMQKTEYFRKTPELLLQFILYKLIADQGEALPIKTILAEDSVQAELEKISDEFRRLNQVPAYRDLFVQVIPLQLELDANDSKRTEDSFSLEQSTSLFSPEIINPNFLKWLDQFDFTDYSPTDWSEVYDWVVTLSDLQISRSRMPLSSTLLLEQLIVALALMDKRKQEVSIYDPNMDLGNLLASAFNKKNKLNGHQKKAYSYLLMRFNLLANGIPEDQCQIQFGDPIENDWRTDQATPIKFDVVISNLSKGESWSGNKELADDYRFKHYTLPPKSMAEYMYILHGLAHLKDDGVMVVCLPAGALYRVGLEEKLRKEIVKQHVIDSLIAVPTRYATQSRGNSVVMILRKQHRNERTGIYMLDINDQIHYDRNIVQGLQQIVGNYYNRAIVPGRSSVASWDAIAANDYNLTILKYVMSRTPQTAEEQIEYQMSAYLREERKLHEGETKLHRLMKGLDSDRYGQMLHEEWQRIDKIKE</sequence>
<dbReference type="Proteomes" id="UP000051639">
    <property type="component" value="Unassembled WGS sequence"/>
</dbReference>